<dbReference type="Proteomes" id="UP000820669">
    <property type="component" value="Unassembled WGS sequence"/>
</dbReference>
<protein>
    <submittedName>
        <fullName evidence="4">Cupin domain-containing protein</fullName>
    </submittedName>
</protein>
<gene>
    <name evidence="4" type="ORF">HF526_06190</name>
</gene>
<sequence>MTAASRTTTEVTHYHIQKKRRAAFVEEWRNYQKTVVALSDVELQETARGSRIGVYCSEDGDRPTRTMDALVHEFDQGVVTTIHRHSWDAMVFCVAGRGWTEIDGERIEWGPGDSLHVPAWAWHRSGNDNAETARYLTFSSEPMLSTMGMAVLDDRGHTPVADLPGRPDFSAEVDGADPYARRMRRLAKEQAKRRSGRLHTDWDGLELLPTPRGTRTTFLLDRAIGYEASGITMAMFEIGPNRGQSMHRHPGEAWLYVVEGEGHSYLGEEPEGGKNYPWKKGDLIVVDHFLWHQHFNDSPDKTAKVVRIHMFDSLLETMRVLMDPRVLFEEPPDHIRDAQAGNYHEIRWPEVVRPTWP</sequence>
<dbReference type="Pfam" id="PF07883">
    <property type="entry name" value="Cupin_2"/>
    <property type="match status" value="2"/>
</dbReference>
<keyword evidence="1" id="KW-0223">Dioxygenase</keyword>
<dbReference type="PANTHER" id="PTHR41517">
    <property type="entry name" value="1,2-DIOXYGENASE PROTEIN-RELATED"/>
    <property type="match status" value="1"/>
</dbReference>
<accession>A0ABX1S5P9</accession>
<dbReference type="PANTHER" id="PTHR41517:SF1">
    <property type="entry name" value="CUPIN"/>
    <property type="match status" value="1"/>
</dbReference>
<evidence type="ECO:0000313" key="5">
    <source>
        <dbReference type="Proteomes" id="UP000820669"/>
    </source>
</evidence>
<reference evidence="4 5" key="1">
    <citation type="submission" date="2020-04" db="EMBL/GenBank/DDBJ databases">
        <authorList>
            <person name="Klaysubun C."/>
            <person name="Duangmal K."/>
            <person name="Lipun K."/>
        </authorList>
    </citation>
    <scope>NUCLEOTIDE SEQUENCE [LARGE SCALE GENOMIC DNA]</scope>
    <source>
        <strain evidence="4 5">K10HN5</strain>
    </source>
</reference>
<proteinExistence type="predicted"/>
<evidence type="ECO:0000259" key="3">
    <source>
        <dbReference type="Pfam" id="PF07883"/>
    </source>
</evidence>
<feature type="domain" description="Cupin type-2" evidence="3">
    <location>
        <begin position="235"/>
        <end position="306"/>
    </location>
</feature>
<comment type="caution">
    <text evidence="4">The sequence shown here is derived from an EMBL/GenBank/DDBJ whole genome shotgun (WGS) entry which is preliminary data.</text>
</comment>
<dbReference type="EMBL" id="JAAXLA010000007">
    <property type="protein sequence ID" value="NMH96908.1"/>
    <property type="molecule type" value="Genomic_DNA"/>
</dbReference>
<dbReference type="InterPro" id="IPR013096">
    <property type="entry name" value="Cupin_2"/>
</dbReference>
<dbReference type="InterPro" id="IPR047183">
    <property type="entry name" value="GDO-like"/>
</dbReference>
<dbReference type="RefSeq" id="WP_169380287.1">
    <property type="nucleotide sequence ID" value="NZ_JAAXLA010000007.1"/>
</dbReference>
<dbReference type="InterPro" id="IPR014710">
    <property type="entry name" value="RmlC-like_jellyroll"/>
</dbReference>
<name>A0ABX1S5P9_9PSEU</name>
<evidence type="ECO:0000313" key="4">
    <source>
        <dbReference type="EMBL" id="NMH96908.1"/>
    </source>
</evidence>
<feature type="domain" description="Cupin type-2" evidence="3">
    <location>
        <begin position="73"/>
        <end position="137"/>
    </location>
</feature>
<keyword evidence="2" id="KW-0560">Oxidoreductase</keyword>
<organism evidence="4 5">
    <name type="scientific">Pseudonocardia acidicola</name>
    <dbReference type="NCBI Taxonomy" id="2724939"/>
    <lineage>
        <taxon>Bacteria</taxon>
        <taxon>Bacillati</taxon>
        <taxon>Actinomycetota</taxon>
        <taxon>Actinomycetes</taxon>
        <taxon>Pseudonocardiales</taxon>
        <taxon>Pseudonocardiaceae</taxon>
        <taxon>Pseudonocardia</taxon>
    </lineage>
</organism>
<evidence type="ECO:0000256" key="2">
    <source>
        <dbReference type="ARBA" id="ARBA00023002"/>
    </source>
</evidence>
<keyword evidence="5" id="KW-1185">Reference proteome</keyword>
<dbReference type="SUPFAM" id="SSF51182">
    <property type="entry name" value="RmlC-like cupins"/>
    <property type="match status" value="1"/>
</dbReference>
<dbReference type="Gene3D" id="2.60.120.10">
    <property type="entry name" value="Jelly Rolls"/>
    <property type="match status" value="2"/>
</dbReference>
<evidence type="ECO:0000256" key="1">
    <source>
        <dbReference type="ARBA" id="ARBA00022964"/>
    </source>
</evidence>
<dbReference type="InterPro" id="IPR011051">
    <property type="entry name" value="RmlC_Cupin_sf"/>
</dbReference>